<feature type="region of interest" description="Disordered" evidence="2">
    <location>
        <begin position="718"/>
        <end position="737"/>
    </location>
</feature>
<accession>A0A9N9LIE4</accession>
<feature type="compositionally biased region" description="Basic residues" evidence="2">
    <location>
        <begin position="152"/>
        <end position="161"/>
    </location>
</feature>
<dbReference type="GO" id="GO:0000981">
    <property type="term" value="F:DNA-binding transcription factor activity, RNA polymerase II-specific"/>
    <property type="evidence" value="ECO:0007669"/>
    <property type="project" value="InterPro"/>
</dbReference>
<name>A0A9N9LIE4_9HELO</name>
<feature type="region of interest" description="Disordered" evidence="2">
    <location>
        <begin position="55"/>
        <end position="92"/>
    </location>
</feature>
<keyword evidence="1" id="KW-0539">Nucleus</keyword>
<feature type="region of interest" description="Disordered" evidence="2">
    <location>
        <begin position="351"/>
        <end position="404"/>
    </location>
</feature>
<dbReference type="InterPro" id="IPR036864">
    <property type="entry name" value="Zn2-C6_fun-type_DNA-bd_sf"/>
</dbReference>
<proteinExistence type="predicted"/>
<organism evidence="4 5">
    <name type="scientific">Hymenoscyphus albidus</name>
    <dbReference type="NCBI Taxonomy" id="595503"/>
    <lineage>
        <taxon>Eukaryota</taxon>
        <taxon>Fungi</taxon>
        <taxon>Dikarya</taxon>
        <taxon>Ascomycota</taxon>
        <taxon>Pezizomycotina</taxon>
        <taxon>Leotiomycetes</taxon>
        <taxon>Helotiales</taxon>
        <taxon>Helotiaceae</taxon>
        <taxon>Hymenoscyphus</taxon>
    </lineage>
</organism>
<dbReference type="SMART" id="SM00066">
    <property type="entry name" value="GAL4"/>
    <property type="match status" value="2"/>
</dbReference>
<feature type="domain" description="Zn(2)-C6 fungal-type" evidence="3">
    <location>
        <begin position="299"/>
        <end position="333"/>
    </location>
</feature>
<keyword evidence="5" id="KW-1185">Reference proteome</keyword>
<dbReference type="InterPro" id="IPR001138">
    <property type="entry name" value="Zn2Cys6_DnaBD"/>
</dbReference>
<dbReference type="PROSITE" id="PS50048">
    <property type="entry name" value="ZN2_CY6_FUNGAL_2"/>
    <property type="match status" value="1"/>
</dbReference>
<evidence type="ECO:0000259" key="3">
    <source>
        <dbReference type="PROSITE" id="PS50048"/>
    </source>
</evidence>
<sequence length="737" mass="81103">MPSFGAEFLQNALAERRAEREGLSANAQIRELAIQFNSRRRVATTSIGMTSTWLDQDTSGTYNPRGGRLTPPAPKTKKSRVERSAIDGDNATQQVKRIPVGYSYLMSFKFAGDTGKEYLKAITPGPYDPKPESGGDGGESSDPLDDNDAPLPRRKLKRRRGLVNALKQRSDGRTIEDLTEGHPQIRGCKSCFLRSDDSCSLIDHPLDYPCAACEDAGSDCELIVPPKLKKACQNCQHEKIKCSYTLNGGKGVTKCDNCDEDEVPCIAGPLDEDSKYGRRFANIKSPSPPPDPYPRMYVPCQECRGNKKRCSLKNKTDKGPCGRCKKLGKECEFIECPPEMRLRAEREAEAKKAAEKVQKKKAKQAAKDAKRKRTKKGDTVVGKPSSSSNPTLPLPQSVGSQKGKGLMIETSGIGKRAREKVFRLPISPRLSATTDGIHHKIISTSFAHPIKFNHEPPKDGSDLCLFCKSPYFGLWGYGVNEVEVVPYGGSKGNIEVSGGHLAQQGTNSKMCSSCTYYRVRITTCLTHKIVPMENYDQRSFSAEELEKSLKAMNAGNSKKEGSLAMNTKWCSICTSVAEYQCSAPHRFSSKSFAKNPAAKLADTTHPDFIGCGLYLCGKCHNTLDSIERSKSSTEQRKIVDILLKVRKDQLYKYPGDEIRADSEFLLEKGVMMTTLMAVKKEAVKGGVNEMPKENAGGMQAKASSFMGKEMPEKAGGMRMDFPKATVKGMSKNTPIQR</sequence>
<feature type="region of interest" description="Disordered" evidence="2">
    <location>
        <begin position="121"/>
        <end position="161"/>
    </location>
</feature>
<feature type="compositionally biased region" description="Basic residues" evidence="2">
    <location>
        <begin position="358"/>
        <end position="375"/>
    </location>
</feature>
<feature type="compositionally biased region" description="Low complexity" evidence="2">
    <location>
        <begin position="384"/>
        <end position="397"/>
    </location>
</feature>
<dbReference type="Proteomes" id="UP000701801">
    <property type="component" value="Unassembled WGS sequence"/>
</dbReference>
<dbReference type="PROSITE" id="PS00463">
    <property type="entry name" value="ZN2_CY6_FUNGAL_1"/>
    <property type="match status" value="1"/>
</dbReference>
<dbReference type="OrthoDB" id="5303703at2759"/>
<evidence type="ECO:0000313" key="4">
    <source>
        <dbReference type="EMBL" id="CAG8973720.1"/>
    </source>
</evidence>
<dbReference type="AlphaFoldDB" id="A0A9N9LIE4"/>
<gene>
    <name evidence="4" type="ORF">HYALB_00006992</name>
</gene>
<dbReference type="GO" id="GO:0008270">
    <property type="term" value="F:zinc ion binding"/>
    <property type="evidence" value="ECO:0007669"/>
    <property type="project" value="InterPro"/>
</dbReference>
<dbReference type="EMBL" id="CAJVRM010000078">
    <property type="protein sequence ID" value="CAG8973720.1"/>
    <property type="molecule type" value="Genomic_DNA"/>
</dbReference>
<evidence type="ECO:0000313" key="5">
    <source>
        <dbReference type="Proteomes" id="UP000701801"/>
    </source>
</evidence>
<dbReference type="CDD" id="cd00067">
    <property type="entry name" value="GAL4"/>
    <property type="match status" value="1"/>
</dbReference>
<reference evidence="4" key="1">
    <citation type="submission" date="2021-07" db="EMBL/GenBank/DDBJ databases">
        <authorList>
            <person name="Durling M."/>
        </authorList>
    </citation>
    <scope>NUCLEOTIDE SEQUENCE</scope>
</reference>
<evidence type="ECO:0000256" key="1">
    <source>
        <dbReference type="ARBA" id="ARBA00023242"/>
    </source>
</evidence>
<dbReference type="SUPFAM" id="SSF57701">
    <property type="entry name" value="Zn2/Cys6 DNA-binding domain"/>
    <property type="match status" value="2"/>
</dbReference>
<evidence type="ECO:0000256" key="2">
    <source>
        <dbReference type="SAM" id="MobiDB-lite"/>
    </source>
</evidence>
<comment type="caution">
    <text evidence="4">The sequence shown here is derived from an EMBL/GenBank/DDBJ whole genome shotgun (WGS) entry which is preliminary data.</text>
</comment>
<protein>
    <recommendedName>
        <fullName evidence="3">Zn(2)-C6 fungal-type domain-containing protein</fullName>
    </recommendedName>
</protein>